<dbReference type="Gene3D" id="1.20.1530.20">
    <property type="match status" value="1"/>
</dbReference>
<feature type="transmembrane region" description="Helical" evidence="6">
    <location>
        <begin position="30"/>
        <end position="52"/>
    </location>
</feature>
<comment type="caution">
    <text evidence="7">The sequence shown here is derived from an EMBL/GenBank/DDBJ whole genome shotgun (WGS) entry which is preliminary data.</text>
</comment>
<keyword evidence="8" id="KW-1185">Reference proteome</keyword>
<dbReference type="Gene3D" id="1.25.40.10">
    <property type="entry name" value="Tetratricopeptide repeat domain"/>
    <property type="match status" value="2"/>
</dbReference>
<feature type="compositionally biased region" description="Basic and acidic residues" evidence="5">
    <location>
        <begin position="558"/>
        <end position="614"/>
    </location>
</feature>
<accession>A0A811MKR0</accession>
<dbReference type="Proteomes" id="UP000604825">
    <property type="component" value="Unassembled WGS sequence"/>
</dbReference>
<feature type="transmembrane region" description="Helical" evidence="6">
    <location>
        <begin position="123"/>
        <end position="145"/>
    </location>
</feature>
<dbReference type="InterPro" id="IPR038770">
    <property type="entry name" value="Na+/solute_symporter_sf"/>
</dbReference>
<feature type="compositionally biased region" description="Acidic residues" evidence="5">
    <location>
        <begin position="1194"/>
        <end position="1203"/>
    </location>
</feature>
<dbReference type="GO" id="GO:0031491">
    <property type="term" value="F:nucleosome binding"/>
    <property type="evidence" value="ECO:0007669"/>
    <property type="project" value="TreeGrafter"/>
</dbReference>
<feature type="compositionally biased region" description="Polar residues" evidence="5">
    <location>
        <begin position="773"/>
        <end position="787"/>
    </location>
</feature>
<dbReference type="SUPFAM" id="SSF48452">
    <property type="entry name" value="TPR-like"/>
    <property type="match status" value="1"/>
</dbReference>
<dbReference type="PANTHER" id="PTHR15502:SF7">
    <property type="entry name" value="CALCINEURIN-BINDING PROTEIN CABIN-1"/>
    <property type="match status" value="1"/>
</dbReference>
<dbReference type="GO" id="GO:0009941">
    <property type="term" value="C:chloroplast envelope"/>
    <property type="evidence" value="ECO:0007669"/>
    <property type="project" value="UniProtKB-SubCell"/>
</dbReference>
<comment type="function">
    <text evidence="1">May function as sodium-coupled metabolite transporter across the chloroplast envelope.</text>
</comment>
<evidence type="ECO:0000256" key="6">
    <source>
        <dbReference type="SAM" id="Phobius"/>
    </source>
</evidence>
<dbReference type="GO" id="GO:0016020">
    <property type="term" value="C:membrane"/>
    <property type="evidence" value="ECO:0007669"/>
    <property type="project" value="UniProtKB-SubCell"/>
</dbReference>
<evidence type="ECO:0000256" key="3">
    <source>
        <dbReference type="ARBA" id="ARBA00004123"/>
    </source>
</evidence>
<dbReference type="EMBL" id="CAJGYO010000001">
    <property type="protein sequence ID" value="CAD6206196.1"/>
    <property type="molecule type" value="Genomic_DNA"/>
</dbReference>
<feature type="region of interest" description="Disordered" evidence="5">
    <location>
        <begin position="773"/>
        <end position="815"/>
    </location>
</feature>
<dbReference type="InterPro" id="IPR011990">
    <property type="entry name" value="TPR-like_helical_dom_sf"/>
</dbReference>
<evidence type="ECO:0000256" key="1">
    <source>
        <dbReference type="ARBA" id="ARBA00003198"/>
    </source>
</evidence>
<evidence type="ECO:0000313" key="7">
    <source>
        <dbReference type="EMBL" id="CAD6206196.1"/>
    </source>
</evidence>
<dbReference type="GO" id="GO:0005634">
    <property type="term" value="C:nucleus"/>
    <property type="evidence" value="ECO:0007669"/>
    <property type="project" value="UniProtKB-SubCell"/>
</dbReference>
<evidence type="ECO:0000313" key="8">
    <source>
        <dbReference type="Proteomes" id="UP000604825"/>
    </source>
</evidence>
<name>A0A811MKR0_9POAL</name>
<feature type="compositionally biased region" description="Basic and acidic residues" evidence="5">
    <location>
        <begin position="788"/>
        <end position="814"/>
    </location>
</feature>
<keyword evidence="6" id="KW-0472">Membrane</keyword>
<dbReference type="FunFam" id="1.25.40.10:FF:000431">
    <property type="entry name" value="Tetratricopeptide repeat (TPR)-like superfamily protein"/>
    <property type="match status" value="1"/>
</dbReference>
<gene>
    <name evidence="7" type="ORF">NCGR_LOCUS3934</name>
</gene>
<dbReference type="GO" id="GO:0006325">
    <property type="term" value="P:chromatin organization"/>
    <property type="evidence" value="ECO:0007669"/>
    <property type="project" value="InterPro"/>
</dbReference>
<reference evidence="7" key="1">
    <citation type="submission" date="2020-10" db="EMBL/GenBank/DDBJ databases">
        <authorList>
            <person name="Han B."/>
            <person name="Lu T."/>
            <person name="Zhao Q."/>
            <person name="Huang X."/>
            <person name="Zhao Y."/>
        </authorList>
    </citation>
    <scope>NUCLEOTIDE SEQUENCE</scope>
</reference>
<dbReference type="InterPro" id="IPR033053">
    <property type="entry name" value="Hir3/CABIN1"/>
</dbReference>
<proteinExistence type="predicted"/>
<evidence type="ECO:0000256" key="4">
    <source>
        <dbReference type="ARBA" id="ARBA00023242"/>
    </source>
</evidence>
<feature type="region of interest" description="Disordered" evidence="5">
    <location>
        <begin position="2087"/>
        <end position="2167"/>
    </location>
</feature>
<evidence type="ECO:0000256" key="5">
    <source>
        <dbReference type="SAM" id="MobiDB-lite"/>
    </source>
</evidence>
<keyword evidence="4" id="KW-0539">Nucleus</keyword>
<feature type="region of interest" description="Disordered" evidence="5">
    <location>
        <begin position="550"/>
        <end position="614"/>
    </location>
</feature>
<protein>
    <submittedName>
        <fullName evidence="7">Uncharacterized protein</fullName>
    </submittedName>
</protein>
<keyword evidence="6" id="KW-1133">Transmembrane helix</keyword>
<feature type="compositionally biased region" description="Basic and acidic residues" evidence="5">
    <location>
        <begin position="1169"/>
        <end position="1178"/>
    </location>
</feature>
<keyword evidence="6" id="KW-0812">Transmembrane</keyword>
<organism evidence="7 8">
    <name type="scientific">Miscanthus lutarioriparius</name>
    <dbReference type="NCBI Taxonomy" id="422564"/>
    <lineage>
        <taxon>Eukaryota</taxon>
        <taxon>Viridiplantae</taxon>
        <taxon>Streptophyta</taxon>
        <taxon>Embryophyta</taxon>
        <taxon>Tracheophyta</taxon>
        <taxon>Spermatophyta</taxon>
        <taxon>Magnoliopsida</taxon>
        <taxon>Liliopsida</taxon>
        <taxon>Poales</taxon>
        <taxon>Poaceae</taxon>
        <taxon>PACMAD clade</taxon>
        <taxon>Panicoideae</taxon>
        <taxon>Andropogonodae</taxon>
        <taxon>Andropogoneae</taxon>
        <taxon>Saccharinae</taxon>
        <taxon>Miscanthus</taxon>
    </lineage>
</organism>
<comment type="subcellular location">
    <subcellularLocation>
        <location evidence="3">Nucleus</location>
    </subcellularLocation>
    <subcellularLocation>
        <location evidence="2">Plastid</location>
        <location evidence="2">Chloroplast envelope</location>
    </subcellularLocation>
</comment>
<feature type="transmembrane region" description="Helical" evidence="6">
    <location>
        <begin position="59"/>
        <end position="83"/>
    </location>
</feature>
<feature type="region of interest" description="Disordered" evidence="5">
    <location>
        <begin position="1164"/>
        <end position="1203"/>
    </location>
</feature>
<sequence>MGVALSITAFSVLACILAELKLLTTDLGCMAMSVAAVNDVTAWILLALAIVLSGSGSPFVSFYVLLCGVGFVAAATFLVRLVLVYMARLSRAGEPIKESFVCATVGIVLNIGRDHKILNNEAFAILVLMALTTTFITTPAVTVVYKPAWRCASLSKHWTVERDDDDEADSERRVSELDVSYTWASTLGIELTVARFITAAAAKPNADFGNLELEFAKDEEVLQRYVTRALKSRDVSVRYEEFSIAAINESDSGGQWEPLAPTKEAQEFALSQKYHEGLLKLQQKDYAKARELLEDVLKDPLISNVQVDNIGSDQHLLQLRFLTLKNLASVFLQQGPEFYDNALHCYLQAVELDSNDSVVWNHLGTLSCSMGLLSVSRWAFEQGLVCSPNNWNCMEKLLEVLIAISDEVACLSVANLILKSWPSHHRALHVKKTIECAEPVPFAPRGIDILEPKHAKLIFSNKRKSVDDEICQEIGTKKSKQSATLQLNEAKWFALLDGILSFISANNEKAGEYNCTNTVDRCSVSESSGKGLAYNMIDVVISTDTIKSVESAGGNGNDSHHDGEILPFHDCKTPVKEKDVNSDREHPHERRSTRLERLRSRKSGKDENGSDGKDISHAMTQFLESFILKGPSPVEKADFSGNADASNPDTLNYTSDEEANDFKQFLCKISKNFGPHHIGCMLLEEMSHLKVPFQDYFVKFIELDKLTRGWAEDRSALCNLFLAELYYDHALCSGSPSTSSELSDSSYHLCKIIESVALELPFDTSVGEIHSTNLDMGSSRAGESSSDVNERGHEKSDKSGHVDVLSDQKSKHDSSSNMNCAFWIRFFWLSGCLSLSSDCKEKAYKEFNIALSILKNSNETKSYGEFILLPHTKLVKSLTTDRILREINLIRLESLLWNNDENINKITHTEFMQLLPPLLLSTKDAYVGYAYGPQRESENVISLELSALDVLISACEKAKPMNIQVYLDSHRRKIQVLTVAAGMVGSVTPLKAKGSSDVDFVEAMNRNRLENVVEAVKDVSRNASKAKDIIDQCDNSDGQDGWSSLVSIVGDIQSLLLTIMCAAVKIILSRKLSCSGTSYQVDQLESSCLIDAAIAFCKLQHLDPTISIKTQVDLIVAVHDLLAEYGLCCAGRDGEGEEGTFLKFAIKHLMALDVKLKSQLNSNGMEEDAVPKDVREEDSMADEPSVSDSKQNSDDEEESELDEIQSCLDSALDQAFFCLYGLKINPDSCSEDDLAVHKNTSRGDYQTKEQCADVFQYVLPYAKALSKTGLVKLRRVLRAIRKHFPQPPYDLFVNNPIDNFLDGPDSCEKILSEICESNESREAILNVLFPGERGYEAFKKLSTVSSEPYSDVYENLYYYIAQAEDISATDKHAGFVLKKEGEEFVEQSANIFKYDLLYNPLRFESWQKLSNLYDEEVDLLLNDGSKHISILDWRTNTDLIRRVEMGRRHSRRCLLMSSLLAKTAPDQSEAHELLALVYYDSLQNVVPFYDQRATLPVKDSSWETFCKNSMKHFEKAFEIKEQWLHAFYLGKLCEKLGHSFSKAFSYYNKAMMLNPTAVDPVYRIHASRLKLLYTQGKQNLEAIQVVADYTYNQSTKENVLSMLGSTTNVLQSSSDETSALDTKEETKFVEPDILDKAWHILYDDCLYALGTCVEGELKHFHKARYKLAQGLYRRGEAGDLERAKEELSFCFKSSRSSFTINMWEIDGTVRKGRRKNPNVGGSRKNLEVSLSESSRKFITCIRKYMILYLNLLEKNRDLWTLEKAYTYLRTDKRFALCLGDIVPAGLGKYLQVLTAAIHDPEICRASGDASVEQLLEKMLTVFIDHANMWADISTIPEVNSPELSETNLYSYIHQYIHLLESDVRLDVLEGLNEKIRKRFKTPKLSNSNFAKICKHASLAWCRCILIKLASITPLPESTDATIQPAPLSNGLLLYVDLQPDELLISSPDGPAQFKGLDMNWFETLNRIKNIPVKQTSEDNLETAVTLMKSTYNFYRESSCGTFPSGINLYTVTPSQAPIEGLPQTAAVVETLDLSIPRKLLLWVYTLVHGRYSNISSVVKYCDEMKLRSKRGTSAASASSQVVQPVSHSTVSSQVVSKEKSSQVEPAEAAQNPSDLAAACTPAHQEVGGASASQSAIEAQKATAAASQLTRSGSSRAMETAQDGGERK</sequence>
<evidence type="ECO:0000256" key="2">
    <source>
        <dbReference type="ARBA" id="ARBA00004119"/>
    </source>
</evidence>
<feature type="compositionally biased region" description="Polar residues" evidence="5">
    <location>
        <begin position="2144"/>
        <end position="2156"/>
    </location>
</feature>
<dbReference type="OrthoDB" id="77564at2759"/>
<dbReference type="PANTHER" id="PTHR15502">
    <property type="entry name" value="CALCINEURIN-BINDING PROTEIN CABIN 1-RELATED"/>
    <property type="match status" value="1"/>
</dbReference>